<feature type="non-terminal residue" evidence="1">
    <location>
        <position position="37"/>
    </location>
</feature>
<dbReference type="AlphaFoldDB" id="A0AAV1ZI03"/>
<keyword evidence="2" id="KW-1185">Reference proteome</keyword>
<organism evidence="1 2">
    <name type="scientific">Larinioides sclopetarius</name>
    <dbReference type="NCBI Taxonomy" id="280406"/>
    <lineage>
        <taxon>Eukaryota</taxon>
        <taxon>Metazoa</taxon>
        <taxon>Ecdysozoa</taxon>
        <taxon>Arthropoda</taxon>
        <taxon>Chelicerata</taxon>
        <taxon>Arachnida</taxon>
        <taxon>Araneae</taxon>
        <taxon>Araneomorphae</taxon>
        <taxon>Entelegynae</taxon>
        <taxon>Araneoidea</taxon>
        <taxon>Araneidae</taxon>
        <taxon>Larinioides</taxon>
    </lineage>
</organism>
<name>A0AAV1ZI03_9ARAC</name>
<reference evidence="1 2" key="1">
    <citation type="submission" date="2024-04" db="EMBL/GenBank/DDBJ databases">
        <authorList>
            <person name="Rising A."/>
            <person name="Reimegard J."/>
            <person name="Sonavane S."/>
            <person name="Akerstrom W."/>
            <person name="Nylinder S."/>
            <person name="Hedman E."/>
            <person name="Kallberg Y."/>
        </authorList>
    </citation>
    <scope>NUCLEOTIDE SEQUENCE [LARGE SCALE GENOMIC DNA]</scope>
</reference>
<gene>
    <name evidence="1" type="ORF">LARSCL_LOCUS5783</name>
</gene>
<sequence length="37" mass="4336">MRSASIFRISAEIKIDSFYKEVLQLDDCSQYIDAMFT</sequence>
<dbReference type="Proteomes" id="UP001497382">
    <property type="component" value="Unassembled WGS sequence"/>
</dbReference>
<proteinExistence type="predicted"/>
<protein>
    <submittedName>
        <fullName evidence="1">Uncharacterized protein</fullName>
    </submittedName>
</protein>
<accession>A0AAV1ZI03</accession>
<evidence type="ECO:0000313" key="2">
    <source>
        <dbReference type="Proteomes" id="UP001497382"/>
    </source>
</evidence>
<evidence type="ECO:0000313" key="1">
    <source>
        <dbReference type="EMBL" id="CAL1271367.1"/>
    </source>
</evidence>
<dbReference type="EMBL" id="CAXIEN010000054">
    <property type="protein sequence ID" value="CAL1271367.1"/>
    <property type="molecule type" value="Genomic_DNA"/>
</dbReference>
<comment type="caution">
    <text evidence="1">The sequence shown here is derived from an EMBL/GenBank/DDBJ whole genome shotgun (WGS) entry which is preliminary data.</text>
</comment>